<dbReference type="SUPFAM" id="SSF48264">
    <property type="entry name" value="Cytochrome P450"/>
    <property type="match status" value="1"/>
</dbReference>
<keyword evidence="11" id="KW-1185">Reference proteome</keyword>
<evidence type="ECO:0000256" key="4">
    <source>
        <dbReference type="ARBA" id="ARBA00022723"/>
    </source>
</evidence>
<keyword evidence="9" id="KW-0812">Transmembrane</keyword>
<dbReference type="CDD" id="cd00302">
    <property type="entry name" value="cytochrome_P450"/>
    <property type="match status" value="1"/>
</dbReference>
<dbReference type="InterPro" id="IPR036396">
    <property type="entry name" value="Cyt_P450_sf"/>
</dbReference>
<keyword evidence="9" id="KW-0472">Membrane</keyword>
<keyword evidence="4 8" id="KW-0479">Metal-binding</keyword>
<feature type="binding site" description="axial binding residue" evidence="8">
    <location>
        <position position="444"/>
    </location>
    <ligand>
        <name>heme</name>
        <dbReference type="ChEBI" id="CHEBI:30413"/>
    </ligand>
    <ligandPart>
        <name>Fe</name>
        <dbReference type="ChEBI" id="CHEBI:18248"/>
    </ligandPart>
</feature>
<evidence type="ECO:0000256" key="7">
    <source>
        <dbReference type="ARBA" id="ARBA00023033"/>
    </source>
</evidence>
<keyword evidence="5" id="KW-0560">Oxidoreductase</keyword>
<evidence type="ECO:0000256" key="9">
    <source>
        <dbReference type="SAM" id="Phobius"/>
    </source>
</evidence>
<dbReference type="Proteomes" id="UP000541154">
    <property type="component" value="Unassembled WGS sequence"/>
</dbReference>
<feature type="transmembrane region" description="Helical" evidence="9">
    <location>
        <begin position="283"/>
        <end position="307"/>
    </location>
</feature>
<evidence type="ECO:0008006" key="12">
    <source>
        <dbReference type="Google" id="ProtNLM"/>
    </source>
</evidence>
<dbReference type="GO" id="GO:0004497">
    <property type="term" value="F:monooxygenase activity"/>
    <property type="evidence" value="ECO:0007669"/>
    <property type="project" value="UniProtKB-KW"/>
</dbReference>
<gene>
    <name evidence="10" type="ORF">ETB97_002368</name>
</gene>
<comment type="caution">
    <text evidence="10">The sequence shown here is derived from an EMBL/GenBank/DDBJ whole genome shotgun (WGS) entry which is preliminary data.</text>
</comment>
<organism evidence="10 11">
    <name type="scientific">Petromyces alliaceus</name>
    <name type="common">Aspergillus alliaceus</name>
    <dbReference type="NCBI Taxonomy" id="209559"/>
    <lineage>
        <taxon>Eukaryota</taxon>
        <taxon>Fungi</taxon>
        <taxon>Dikarya</taxon>
        <taxon>Ascomycota</taxon>
        <taxon>Pezizomycotina</taxon>
        <taxon>Eurotiomycetes</taxon>
        <taxon>Eurotiomycetidae</taxon>
        <taxon>Eurotiales</taxon>
        <taxon>Aspergillaceae</taxon>
        <taxon>Aspergillus</taxon>
        <taxon>Aspergillus subgen. Circumdati</taxon>
    </lineage>
</organism>
<proteinExistence type="inferred from homology"/>
<comment type="similarity">
    <text evidence="2">Belongs to the cytochrome P450 family.</text>
</comment>
<dbReference type="GO" id="GO:0016705">
    <property type="term" value="F:oxidoreductase activity, acting on paired donors, with incorporation or reduction of molecular oxygen"/>
    <property type="evidence" value="ECO:0007669"/>
    <property type="project" value="InterPro"/>
</dbReference>
<sequence length="533" mass="60320">MRFNMDMDYNIKTPGIPLRMGIEPDLYWSPISVGIVGLITTFLSLLVYLSYTPRVHENSPEFTSDTLPFVGSWDFFNRKWSFWKGVSSLAARKAYLESQYLDFLHGNVTLLGLGPDYKLPLHDVFKPTFHNGRSYFQRRLVELTKTDQLARRLPRVSSDAFTAMKRLSESPSGVTNPFTYCYPIILSMSCRIVFTDEVSDTPQLFERCLGYSSILQATSSRHNVVFPWLPSIALMKRQYGRYGLKSLVVPIIDKRTKKGAPRADDPLQVLLDNGDSKEYTTNFFISILFIAVANAGVLAGVLLNIVAHRTDWQERIYNEIKVAAAAHSQNDGPLVEQLASIPLEAWESSFPSIDLCFKEAIRMNTAFPMFRQNIGSTPIPIPGTNEVIPPPGSFASYNTTDVHYDEDLYPNPFKFDPDRFQEGRKEFEKQSYSFLGWGHGKHPCLGMRWAKLQQNIILVYALAMYQWSGCNADGPSIPPLEPNINLDAAAPGLPQGIYCKVVQHTKTGTPEARDCNAVWLLLLRWSRFPVQQT</sequence>
<keyword evidence="6 8" id="KW-0408">Iron</keyword>
<feature type="transmembrane region" description="Helical" evidence="9">
    <location>
        <begin position="27"/>
        <end position="49"/>
    </location>
</feature>
<accession>A0A8H6E561</accession>
<dbReference type="InterPro" id="IPR002403">
    <property type="entry name" value="Cyt_P450_E_grp-IV"/>
</dbReference>
<evidence type="ECO:0000313" key="11">
    <source>
        <dbReference type="Proteomes" id="UP000541154"/>
    </source>
</evidence>
<keyword evidence="9" id="KW-1133">Transmembrane helix</keyword>
<dbReference type="Pfam" id="PF00067">
    <property type="entry name" value="p450"/>
    <property type="match status" value="1"/>
</dbReference>
<comment type="cofactor">
    <cofactor evidence="1 8">
        <name>heme</name>
        <dbReference type="ChEBI" id="CHEBI:30413"/>
    </cofactor>
</comment>
<dbReference type="GO" id="GO:0020037">
    <property type="term" value="F:heme binding"/>
    <property type="evidence" value="ECO:0007669"/>
    <property type="project" value="InterPro"/>
</dbReference>
<dbReference type="Gene3D" id="1.10.630.10">
    <property type="entry name" value="Cytochrome P450"/>
    <property type="match status" value="1"/>
</dbReference>
<dbReference type="GO" id="GO:0005506">
    <property type="term" value="F:iron ion binding"/>
    <property type="evidence" value="ECO:0007669"/>
    <property type="project" value="InterPro"/>
</dbReference>
<evidence type="ECO:0000256" key="8">
    <source>
        <dbReference type="PIRSR" id="PIRSR602403-1"/>
    </source>
</evidence>
<evidence type="ECO:0000256" key="6">
    <source>
        <dbReference type="ARBA" id="ARBA00023004"/>
    </source>
</evidence>
<keyword evidence="7" id="KW-0503">Monooxygenase</keyword>
<evidence type="ECO:0000256" key="2">
    <source>
        <dbReference type="ARBA" id="ARBA00010617"/>
    </source>
</evidence>
<protein>
    <recommendedName>
        <fullName evidence="12">Cytochrome P450</fullName>
    </recommendedName>
</protein>
<keyword evidence="3 8" id="KW-0349">Heme</keyword>
<dbReference type="AlphaFoldDB" id="A0A8H6E561"/>
<dbReference type="PANTHER" id="PTHR24304">
    <property type="entry name" value="CYTOCHROME P450 FAMILY 7"/>
    <property type="match status" value="1"/>
</dbReference>
<evidence type="ECO:0000313" key="10">
    <source>
        <dbReference type="EMBL" id="KAF5859877.1"/>
    </source>
</evidence>
<evidence type="ECO:0000256" key="1">
    <source>
        <dbReference type="ARBA" id="ARBA00001971"/>
    </source>
</evidence>
<dbReference type="InterPro" id="IPR001128">
    <property type="entry name" value="Cyt_P450"/>
</dbReference>
<name>A0A8H6E561_PETAA</name>
<reference evidence="10 11" key="1">
    <citation type="submission" date="2019-04" db="EMBL/GenBank/DDBJ databases">
        <title>Aspergillus burnettii sp. nov., novel species from soil in southeast Queensland.</title>
        <authorList>
            <person name="Gilchrist C.L.M."/>
            <person name="Pitt J.I."/>
            <person name="Lange L."/>
            <person name="Lacey H.J."/>
            <person name="Vuong D."/>
            <person name="Midgley D.J."/>
            <person name="Greenfield P."/>
            <person name="Bradbury M."/>
            <person name="Lacey E."/>
            <person name="Busk P.K."/>
            <person name="Pilgaard B."/>
            <person name="Chooi Y.H."/>
            <person name="Piggott A.M."/>
        </authorList>
    </citation>
    <scope>NUCLEOTIDE SEQUENCE [LARGE SCALE GENOMIC DNA]</scope>
    <source>
        <strain evidence="10 11">FRR 5400</strain>
    </source>
</reference>
<dbReference type="PRINTS" id="PR00465">
    <property type="entry name" value="EP450IV"/>
</dbReference>
<dbReference type="InterPro" id="IPR050529">
    <property type="entry name" value="CYP450_sterol_14alpha_dmase"/>
</dbReference>
<dbReference type="EMBL" id="SPNV01000150">
    <property type="protein sequence ID" value="KAF5859877.1"/>
    <property type="molecule type" value="Genomic_DNA"/>
</dbReference>
<dbReference type="PANTHER" id="PTHR24304:SF2">
    <property type="entry name" value="24-HYDROXYCHOLESTEROL 7-ALPHA-HYDROXYLASE"/>
    <property type="match status" value="1"/>
</dbReference>
<evidence type="ECO:0000256" key="5">
    <source>
        <dbReference type="ARBA" id="ARBA00023002"/>
    </source>
</evidence>
<evidence type="ECO:0000256" key="3">
    <source>
        <dbReference type="ARBA" id="ARBA00022617"/>
    </source>
</evidence>